<proteinExistence type="predicted"/>
<dbReference type="Gene3D" id="3.30.200.20">
    <property type="entry name" value="Phosphorylase Kinase, domain 1"/>
    <property type="match status" value="1"/>
</dbReference>
<dbReference type="Gene3D" id="1.10.510.10">
    <property type="entry name" value="Transferase(Phosphotransferase) domain 1"/>
    <property type="match status" value="1"/>
</dbReference>
<name>A0A1H7LSJ8_STIAU</name>
<feature type="region of interest" description="Disordered" evidence="1">
    <location>
        <begin position="278"/>
        <end position="309"/>
    </location>
</feature>
<evidence type="ECO:0000256" key="1">
    <source>
        <dbReference type="SAM" id="MobiDB-lite"/>
    </source>
</evidence>
<evidence type="ECO:0000259" key="2">
    <source>
        <dbReference type="PROSITE" id="PS50011"/>
    </source>
</evidence>
<dbReference type="SUPFAM" id="SSF56112">
    <property type="entry name" value="Protein kinase-like (PK-like)"/>
    <property type="match status" value="1"/>
</dbReference>
<keyword evidence="4" id="KW-1185">Reference proteome</keyword>
<dbReference type="RefSeq" id="WP_075005914.1">
    <property type="nucleotide sequence ID" value="NZ_FOAP01000003.1"/>
</dbReference>
<accession>A0A1H7LSJ8</accession>
<dbReference type="GO" id="GO:0005524">
    <property type="term" value="F:ATP binding"/>
    <property type="evidence" value="ECO:0007669"/>
    <property type="project" value="InterPro"/>
</dbReference>
<dbReference type="Pfam" id="PF00069">
    <property type="entry name" value="Pkinase"/>
    <property type="match status" value="1"/>
</dbReference>
<organism evidence="3 4">
    <name type="scientific">Stigmatella aurantiaca</name>
    <dbReference type="NCBI Taxonomy" id="41"/>
    <lineage>
        <taxon>Bacteria</taxon>
        <taxon>Pseudomonadati</taxon>
        <taxon>Myxococcota</taxon>
        <taxon>Myxococcia</taxon>
        <taxon>Myxococcales</taxon>
        <taxon>Cystobacterineae</taxon>
        <taxon>Archangiaceae</taxon>
        <taxon>Stigmatella</taxon>
    </lineage>
</organism>
<dbReference type="InterPro" id="IPR000719">
    <property type="entry name" value="Prot_kinase_dom"/>
</dbReference>
<feature type="domain" description="Protein kinase" evidence="2">
    <location>
        <begin position="22"/>
        <end position="306"/>
    </location>
</feature>
<dbReference type="PANTHER" id="PTHR44329">
    <property type="entry name" value="SERINE/THREONINE-PROTEIN KINASE TNNI3K-RELATED"/>
    <property type="match status" value="1"/>
</dbReference>
<sequence>MPLHPHAWELSCLPPGTEIGSWRLLELRGQGAYGTVYRAERRGEEGCGAFALKLARHPADPRFEREAELLSRLCHPNIPALRDRGLWAHSAGLVPFLVMDWVEGVPLYAWGAGRTLTSRQVMQVLAQAARALAATHEADGVHRDVSGANILVRPEDAHAVLIDFGAGSFRGAAPLTEEVLPPGTPPYRSPEALQFRWRFWRERGAHYAPGPADDVYALGVTAYRLVTGFYPPAEVRLEGSGAKPRVRVPAENLVTLCPLLAKLLRQMLSKKPSARGSASQVARALEQAAASAGPGADQPITRHPSATGVSRRPGLWLAAAAGIVTSLLLPGAWTVWRHPAWLAEDPMETTGLAQDALPVSGSVQAPASGPERIGLDVPKKLLPGQARPPCRKREIEINGGCWVLPREATPPCGDRNYEWRGVCYYPVLAPVPSGNSEQP</sequence>
<keyword evidence="3" id="KW-0723">Serine/threonine-protein kinase</keyword>
<dbReference type="EMBL" id="FOAP01000003">
    <property type="protein sequence ID" value="SEL01910.1"/>
    <property type="molecule type" value="Genomic_DNA"/>
</dbReference>
<evidence type="ECO:0000313" key="3">
    <source>
        <dbReference type="EMBL" id="SEL01910.1"/>
    </source>
</evidence>
<dbReference type="InterPro" id="IPR051681">
    <property type="entry name" value="Ser/Thr_Kinases-Pseudokinases"/>
</dbReference>
<evidence type="ECO:0000313" key="4">
    <source>
        <dbReference type="Proteomes" id="UP000182719"/>
    </source>
</evidence>
<dbReference type="OrthoDB" id="9801841at2"/>
<dbReference type="CDD" id="cd14014">
    <property type="entry name" value="STKc_PknB_like"/>
    <property type="match status" value="1"/>
</dbReference>
<reference evidence="4" key="1">
    <citation type="submission" date="2016-10" db="EMBL/GenBank/DDBJ databases">
        <authorList>
            <person name="Varghese N."/>
            <person name="Submissions S."/>
        </authorList>
    </citation>
    <scope>NUCLEOTIDE SEQUENCE [LARGE SCALE GENOMIC DNA]</scope>
    <source>
        <strain evidence="4">DSM 17044</strain>
    </source>
</reference>
<dbReference type="Proteomes" id="UP000182719">
    <property type="component" value="Unassembled WGS sequence"/>
</dbReference>
<protein>
    <submittedName>
        <fullName evidence="3">Serine/threonine protein kinase</fullName>
    </submittedName>
</protein>
<gene>
    <name evidence="3" type="ORF">SAMN05444354_103326</name>
</gene>
<dbReference type="GO" id="GO:0004674">
    <property type="term" value="F:protein serine/threonine kinase activity"/>
    <property type="evidence" value="ECO:0007669"/>
    <property type="project" value="UniProtKB-KW"/>
</dbReference>
<dbReference type="AlphaFoldDB" id="A0A1H7LSJ8"/>
<keyword evidence="3" id="KW-0418">Kinase</keyword>
<dbReference type="PROSITE" id="PS50011">
    <property type="entry name" value="PROTEIN_KINASE_DOM"/>
    <property type="match status" value="1"/>
</dbReference>
<dbReference type="InterPro" id="IPR011009">
    <property type="entry name" value="Kinase-like_dom_sf"/>
</dbReference>
<keyword evidence="3" id="KW-0808">Transferase</keyword>